<reference evidence="3 4" key="1">
    <citation type="submission" date="2024-06" db="EMBL/GenBank/DDBJ databases">
        <authorList>
            <person name="Kim D.-U."/>
        </authorList>
    </citation>
    <scope>NUCLEOTIDE SEQUENCE [LARGE SCALE GENOMIC DNA]</scope>
    <source>
        <strain evidence="3 4">KACC15460</strain>
    </source>
</reference>
<organism evidence="3 4">
    <name type="scientific">Mesorhizobium shangrilense</name>
    <dbReference type="NCBI Taxonomy" id="460060"/>
    <lineage>
        <taxon>Bacteria</taxon>
        <taxon>Pseudomonadati</taxon>
        <taxon>Pseudomonadota</taxon>
        <taxon>Alphaproteobacteria</taxon>
        <taxon>Hyphomicrobiales</taxon>
        <taxon>Phyllobacteriaceae</taxon>
        <taxon>Mesorhizobium</taxon>
    </lineage>
</organism>
<feature type="compositionally biased region" description="Polar residues" evidence="1">
    <location>
        <begin position="26"/>
        <end position="49"/>
    </location>
</feature>
<dbReference type="EMBL" id="JBEWSZ010000001">
    <property type="protein sequence ID" value="MET2827538.1"/>
    <property type="molecule type" value="Genomic_DNA"/>
</dbReference>
<evidence type="ECO:0000313" key="4">
    <source>
        <dbReference type="Proteomes" id="UP001548832"/>
    </source>
</evidence>
<keyword evidence="2" id="KW-0732">Signal</keyword>
<sequence length="70" mass="7160">MTKIALTAAAMLVATGAAFAGSDNFQSNNVNQPAVTQSIDNSTTGSIQNHGAAVQKPVTQGSDRDLFGNH</sequence>
<feature type="chain" id="PRO_5045335333" evidence="2">
    <location>
        <begin position="21"/>
        <end position="70"/>
    </location>
</feature>
<gene>
    <name evidence="3" type="ORF">ABVQ20_11195</name>
</gene>
<feature type="region of interest" description="Disordered" evidence="1">
    <location>
        <begin position="26"/>
        <end position="70"/>
    </location>
</feature>
<proteinExistence type="predicted"/>
<dbReference type="InterPro" id="IPR007771">
    <property type="entry name" value="DUF680"/>
</dbReference>
<name>A0ABV2DBY3_9HYPH</name>
<accession>A0ABV2DBY3</accession>
<evidence type="ECO:0000256" key="1">
    <source>
        <dbReference type="SAM" id="MobiDB-lite"/>
    </source>
</evidence>
<dbReference type="RefSeq" id="WP_354459556.1">
    <property type="nucleotide sequence ID" value="NZ_JBEWSZ010000001.1"/>
</dbReference>
<dbReference type="Pfam" id="PF05079">
    <property type="entry name" value="DUF680"/>
    <property type="match status" value="1"/>
</dbReference>
<evidence type="ECO:0000313" key="3">
    <source>
        <dbReference type="EMBL" id="MET2827538.1"/>
    </source>
</evidence>
<keyword evidence="4" id="KW-1185">Reference proteome</keyword>
<comment type="caution">
    <text evidence="3">The sequence shown here is derived from an EMBL/GenBank/DDBJ whole genome shotgun (WGS) entry which is preliminary data.</text>
</comment>
<feature type="signal peptide" evidence="2">
    <location>
        <begin position="1"/>
        <end position="20"/>
    </location>
</feature>
<protein>
    <submittedName>
        <fullName evidence="3">DUF680 domain-containing protein</fullName>
    </submittedName>
</protein>
<dbReference type="Proteomes" id="UP001548832">
    <property type="component" value="Unassembled WGS sequence"/>
</dbReference>
<evidence type="ECO:0000256" key="2">
    <source>
        <dbReference type="SAM" id="SignalP"/>
    </source>
</evidence>